<dbReference type="InterPro" id="IPR023996">
    <property type="entry name" value="TonB-dep_OMP_SusC/RagA"/>
</dbReference>
<evidence type="ECO:0000256" key="8">
    <source>
        <dbReference type="SAM" id="MobiDB-lite"/>
    </source>
</evidence>
<gene>
    <name evidence="11" type="ORF">FW778_18240</name>
</gene>
<keyword evidence="9" id="KW-0732">Signal</keyword>
<dbReference type="Pfam" id="PF07660">
    <property type="entry name" value="STN"/>
    <property type="match status" value="1"/>
</dbReference>
<dbReference type="Proteomes" id="UP000326903">
    <property type="component" value="Unassembled WGS sequence"/>
</dbReference>
<reference evidence="11 12" key="1">
    <citation type="submission" date="2019-09" db="EMBL/GenBank/DDBJ databases">
        <title>Draft genome sequence of Ginsengibacter sp. BR5-29.</title>
        <authorList>
            <person name="Im W.-T."/>
        </authorList>
    </citation>
    <scope>NUCLEOTIDE SEQUENCE [LARGE SCALE GENOMIC DNA]</scope>
    <source>
        <strain evidence="11 12">BR5-29</strain>
    </source>
</reference>
<evidence type="ECO:0000313" key="11">
    <source>
        <dbReference type="EMBL" id="KAA9036654.1"/>
    </source>
</evidence>
<dbReference type="InterPro" id="IPR008969">
    <property type="entry name" value="CarboxyPept-like_regulatory"/>
</dbReference>
<sequence length="1120" mass="121849">MKFSMLSTFLLSFVLCSYAKYATGQDLLLKKITLKIKSENIKSVLTEIEKNSELKFMYSPELINSSRKVSISAKNEEVSKILNRVLQPLGIRYEVVNSYIILIRNREGDSLYIPELNSLFNEKVLLKVITGSVLTEEGQPLQGVSVTAKGTQIGTSTDAKGNFSLNVDESATTLVFTYVGYISSEVSIVNRQTVSIVLHAETKGLNEVVVIGYGTQKKSNLTGSVSSISERDIKAVAITSPDQALEGKAPGVQVTQNSSAPGGGTTIRIRGGNSIQGGNEPLYVIDGVPVYNDNGNSGASLNGLSSISPGDIASIEILKDASATAIYGSRGANGVVLITTKRGKSGQANINFEVYHGIQNVRRKYPLLNGSEFAKLVNEANTNVGSNPVYTQQQIDSIGVGTDWQNQIFRTAPISNYYLSANGGDEKTQYAISGSYFKQEGIVLNSDFERSSFRLNLDRKLTSKLKVGNSLTFSHSMSNRSSTDGFLGSPGQVISNTLQISPTVPVYNSDGSYTLQNISGGQLTDNPVALAKDSKSLINVNRVLGNVYGEYDIIPGLRLKVLVGIDGVFQKGNNYLPKSVLSGFQQGGLASISNTQSISWLNENTLTYDKDFNEIHHLTFLAGYTQQANRTEYSYAASRNFINDNLGYNNLGAGSVALSPNSGVGTWGLTSYLGRINYGYKDKYLLTLTGRVDGSSRFGVNNRYGFFPSGAAAWRMNKEDFIKNLHIFSDLKLRVSYGLTGNQEGIGNYPSLALLSVQNYVLGNQISSGVGPSQIANPDLKWESTSQSDVGLDISFFNNRLSLTADAYIKHTKDLLLNITIPGTSGYSSALKNIGEVENKGVEFGINSENIAGAFKWTTDFNISFNKNTVLNIGNVSQIFAGQTANIAQNVSSGIIEVGKPLGSFYGYVTDGVFQASDKIASSAQPSAKPGDRRYKDLNGDNKINDNDRTILGQAQPKFLGGITNNFSFKGFELSVFLQGVYGNSILNANRFELEYLSGTTNQDRDMLNRWTPTNTNTDIPRASVNRPANVISNRQVEDGSYLRLKNIQLAYNLPENALKLAKIRSLKIYVSAQNYITWTRYSGYDPEVNRYGQDNVSQGFDYGSYPAAKTILFGLNLGL</sequence>
<dbReference type="FunFam" id="2.170.130.10:FF:000008">
    <property type="entry name" value="SusC/RagA family TonB-linked outer membrane protein"/>
    <property type="match status" value="1"/>
</dbReference>
<evidence type="ECO:0000256" key="7">
    <source>
        <dbReference type="PROSITE-ProRule" id="PRU01360"/>
    </source>
</evidence>
<keyword evidence="3 7" id="KW-1134">Transmembrane beta strand</keyword>
<organism evidence="11 12">
    <name type="scientific">Ginsengibacter hankyongi</name>
    <dbReference type="NCBI Taxonomy" id="2607284"/>
    <lineage>
        <taxon>Bacteria</taxon>
        <taxon>Pseudomonadati</taxon>
        <taxon>Bacteroidota</taxon>
        <taxon>Chitinophagia</taxon>
        <taxon>Chitinophagales</taxon>
        <taxon>Chitinophagaceae</taxon>
        <taxon>Ginsengibacter</taxon>
    </lineage>
</organism>
<protein>
    <submittedName>
        <fullName evidence="11">TonB-dependent receptor</fullName>
    </submittedName>
</protein>
<feature type="signal peptide" evidence="9">
    <location>
        <begin position="1"/>
        <end position="21"/>
    </location>
</feature>
<evidence type="ECO:0000256" key="2">
    <source>
        <dbReference type="ARBA" id="ARBA00022448"/>
    </source>
</evidence>
<dbReference type="InterPro" id="IPR037066">
    <property type="entry name" value="Plug_dom_sf"/>
</dbReference>
<evidence type="ECO:0000256" key="9">
    <source>
        <dbReference type="SAM" id="SignalP"/>
    </source>
</evidence>
<dbReference type="EMBL" id="VYQF01000007">
    <property type="protein sequence ID" value="KAA9036654.1"/>
    <property type="molecule type" value="Genomic_DNA"/>
</dbReference>
<dbReference type="InterPro" id="IPR023997">
    <property type="entry name" value="TonB-dep_OMP_SusC/RagA_CS"/>
</dbReference>
<dbReference type="Pfam" id="PF13715">
    <property type="entry name" value="CarbopepD_reg_2"/>
    <property type="match status" value="1"/>
</dbReference>
<keyword evidence="6 7" id="KW-0998">Cell outer membrane</keyword>
<keyword evidence="11" id="KW-0675">Receptor</keyword>
<name>A0A5J5IC64_9BACT</name>
<dbReference type="PROSITE" id="PS52016">
    <property type="entry name" value="TONB_DEPENDENT_REC_3"/>
    <property type="match status" value="1"/>
</dbReference>
<comment type="similarity">
    <text evidence="7">Belongs to the TonB-dependent receptor family.</text>
</comment>
<dbReference type="GO" id="GO:0009279">
    <property type="term" value="C:cell outer membrane"/>
    <property type="evidence" value="ECO:0007669"/>
    <property type="project" value="UniProtKB-SubCell"/>
</dbReference>
<keyword evidence="5 7" id="KW-0472">Membrane</keyword>
<evidence type="ECO:0000256" key="6">
    <source>
        <dbReference type="ARBA" id="ARBA00023237"/>
    </source>
</evidence>
<dbReference type="Gene3D" id="2.170.130.10">
    <property type="entry name" value="TonB-dependent receptor, plug domain"/>
    <property type="match status" value="1"/>
</dbReference>
<keyword evidence="4 7" id="KW-0812">Transmembrane</keyword>
<evidence type="ECO:0000256" key="1">
    <source>
        <dbReference type="ARBA" id="ARBA00004571"/>
    </source>
</evidence>
<accession>A0A5J5IC64</accession>
<dbReference type="SMART" id="SM00965">
    <property type="entry name" value="STN"/>
    <property type="match status" value="1"/>
</dbReference>
<dbReference type="InterPro" id="IPR036942">
    <property type="entry name" value="Beta-barrel_TonB_sf"/>
</dbReference>
<feature type="compositionally biased region" description="Basic and acidic residues" evidence="8">
    <location>
        <begin position="930"/>
        <end position="940"/>
    </location>
</feature>
<dbReference type="SUPFAM" id="SSF56935">
    <property type="entry name" value="Porins"/>
    <property type="match status" value="1"/>
</dbReference>
<dbReference type="Gene3D" id="2.40.170.20">
    <property type="entry name" value="TonB-dependent receptor, beta-barrel domain"/>
    <property type="match status" value="1"/>
</dbReference>
<evidence type="ECO:0000256" key="3">
    <source>
        <dbReference type="ARBA" id="ARBA00022452"/>
    </source>
</evidence>
<keyword evidence="12" id="KW-1185">Reference proteome</keyword>
<evidence type="ECO:0000259" key="10">
    <source>
        <dbReference type="SMART" id="SM00965"/>
    </source>
</evidence>
<dbReference type="InterPro" id="IPR012910">
    <property type="entry name" value="Plug_dom"/>
</dbReference>
<comment type="subcellular location">
    <subcellularLocation>
        <location evidence="1 7">Cell outer membrane</location>
        <topology evidence="1 7">Multi-pass membrane protein</topology>
    </subcellularLocation>
</comment>
<feature type="region of interest" description="Disordered" evidence="8">
    <location>
        <begin position="921"/>
        <end position="940"/>
    </location>
</feature>
<dbReference type="NCBIfam" id="TIGR04057">
    <property type="entry name" value="SusC_RagA_signa"/>
    <property type="match status" value="1"/>
</dbReference>
<evidence type="ECO:0000313" key="12">
    <source>
        <dbReference type="Proteomes" id="UP000326903"/>
    </source>
</evidence>
<proteinExistence type="inferred from homology"/>
<feature type="domain" description="Secretin/TonB short N-terminal" evidence="10">
    <location>
        <begin position="54"/>
        <end position="105"/>
    </location>
</feature>
<dbReference type="InterPro" id="IPR039426">
    <property type="entry name" value="TonB-dep_rcpt-like"/>
</dbReference>
<feature type="chain" id="PRO_5023873578" evidence="9">
    <location>
        <begin position="22"/>
        <end position="1120"/>
    </location>
</feature>
<comment type="caution">
    <text evidence="11">The sequence shown here is derived from an EMBL/GenBank/DDBJ whole genome shotgun (WGS) entry which is preliminary data.</text>
</comment>
<dbReference type="Gene3D" id="2.60.40.1120">
    <property type="entry name" value="Carboxypeptidase-like, regulatory domain"/>
    <property type="match status" value="1"/>
</dbReference>
<evidence type="ECO:0000256" key="5">
    <source>
        <dbReference type="ARBA" id="ARBA00023136"/>
    </source>
</evidence>
<dbReference type="Pfam" id="PF07715">
    <property type="entry name" value="Plug"/>
    <property type="match status" value="1"/>
</dbReference>
<keyword evidence="2 7" id="KW-0813">Transport</keyword>
<evidence type="ECO:0000256" key="4">
    <source>
        <dbReference type="ARBA" id="ARBA00022692"/>
    </source>
</evidence>
<dbReference type="SUPFAM" id="SSF49464">
    <property type="entry name" value="Carboxypeptidase regulatory domain-like"/>
    <property type="match status" value="1"/>
</dbReference>
<dbReference type="NCBIfam" id="TIGR04056">
    <property type="entry name" value="OMP_RagA_SusC"/>
    <property type="match status" value="1"/>
</dbReference>
<dbReference type="InterPro" id="IPR011662">
    <property type="entry name" value="Secretin/TonB_short_N"/>
</dbReference>
<dbReference type="AlphaFoldDB" id="A0A5J5IC64"/>